<keyword evidence="8" id="KW-1185">Reference proteome</keyword>
<sequence>MSRDDPGSLLLSFDARAAQGKRIAYTAVYALGAFAIINQGLDVTFLAPLANVWGAFAVLALAWAALVRRAYGIAPPPPAWARYARWYILYTLALVLADLKHPVLALNAWTVDVEYIFVGLLVPLALDAEDTLKLFYGVIAMSMLMGVDGWFQFLIKVPIPSQWLDVGEHVRTRVFTVMKSPAEFGANIELALPLMLGLFGFDADKRRRIIYVAGAIVALGALFMTYDRGSWLGLFAAAVLVAVAFERRLLPILGGIAALGLCVPSLRHRALDLLNPVYFVKSSAGGRMALWQQAFDVMSRNPLFGSGLGYYGGYVATSHSFSAFSDNYYAKVLGETGILGLVLFMGMHVAIVRDMIRLVRKASGGSRLLALAGLTGITAILIHSFVENLFEYNYTASLYYLLVGLLLTWGRSLPEADGMRSRWPKARMSDE</sequence>
<gene>
    <name evidence="7" type="ORF">IW967_14560</name>
</gene>
<feature type="transmembrane region" description="Helical" evidence="5">
    <location>
        <begin position="47"/>
        <end position="67"/>
    </location>
</feature>
<proteinExistence type="predicted"/>
<feature type="transmembrane region" description="Helical" evidence="5">
    <location>
        <begin position="368"/>
        <end position="386"/>
    </location>
</feature>
<evidence type="ECO:0000256" key="1">
    <source>
        <dbReference type="ARBA" id="ARBA00004141"/>
    </source>
</evidence>
<feature type="transmembrane region" description="Helical" evidence="5">
    <location>
        <begin position="103"/>
        <end position="122"/>
    </location>
</feature>
<dbReference type="GO" id="GO:0016874">
    <property type="term" value="F:ligase activity"/>
    <property type="evidence" value="ECO:0007669"/>
    <property type="project" value="UniProtKB-KW"/>
</dbReference>
<evidence type="ECO:0000259" key="6">
    <source>
        <dbReference type="Pfam" id="PF04932"/>
    </source>
</evidence>
<evidence type="ECO:0000313" key="7">
    <source>
        <dbReference type="EMBL" id="MBF8379070.1"/>
    </source>
</evidence>
<reference evidence="7 8" key="1">
    <citation type="submission" date="2020-11" db="EMBL/GenBank/DDBJ databases">
        <title>Genomic insight of Alicyclobacillus mali FL 18 reveals a new arsenic-resistant strain, with potential in environmental biotechnology.</title>
        <authorList>
            <person name="Fiorentino G."/>
            <person name="Gallo G."/>
            <person name="Aulitto M."/>
        </authorList>
    </citation>
    <scope>NUCLEOTIDE SEQUENCE [LARGE SCALE GENOMIC DNA]</scope>
    <source>
        <strain evidence="7 8">FL 18</strain>
    </source>
</reference>
<keyword evidence="2 5" id="KW-0812">Transmembrane</keyword>
<feature type="transmembrane region" description="Helical" evidence="5">
    <location>
        <begin position="337"/>
        <end position="356"/>
    </location>
</feature>
<dbReference type="Pfam" id="PF04932">
    <property type="entry name" value="Wzy_C"/>
    <property type="match status" value="1"/>
</dbReference>
<feature type="domain" description="O-antigen ligase-related" evidence="6">
    <location>
        <begin position="214"/>
        <end position="345"/>
    </location>
</feature>
<feature type="transmembrane region" description="Helical" evidence="5">
    <location>
        <begin position="208"/>
        <end position="226"/>
    </location>
</feature>
<dbReference type="Proteomes" id="UP000642910">
    <property type="component" value="Unassembled WGS sequence"/>
</dbReference>
<comment type="subcellular location">
    <subcellularLocation>
        <location evidence="1">Membrane</location>
        <topology evidence="1">Multi-pass membrane protein</topology>
    </subcellularLocation>
</comment>
<keyword evidence="3 5" id="KW-1133">Transmembrane helix</keyword>
<evidence type="ECO:0000256" key="3">
    <source>
        <dbReference type="ARBA" id="ARBA00022989"/>
    </source>
</evidence>
<dbReference type="EMBL" id="JADPKZ010000048">
    <property type="protein sequence ID" value="MBF8379070.1"/>
    <property type="molecule type" value="Genomic_DNA"/>
</dbReference>
<accession>A0ABS0F6Z1</accession>
<evidence type="ECO:0000256" key="2">
    <source>
        <dbReference type="ARBA" id="ARBA00022692"/>
    </source>
</evidence>
<feature type="transmembrane region" description="Helical" evidence="5">
    <location>
        <begin position="134"/>
        <end position="155"/>
    </location>
</feature>
<feature type="transmembrane region" description="Helical" evidence="5">
    <location>
        <begin position="232"/>
        <end position="250"/>
    </location>
</feature>
<keyword evidence="4 5" id="KW-0472">Membrane</keyword>
<protein>
    <submittedName>
        <fullName evidence="7">O-antigen ligase family protein</fullName>
    </submittedName>
</protein>
<dbReference type="PANTHER" id="PTHR37422:SF23">
    <property type="entry name" value="TEICHURONIC ACID BIOSYNTHESIS PROTEIN TUAE"/>
    <property type="match status" value="1"/>
</dbReference>
<organism evidence="7 8">
    <name type="scientific">Alicyclobacillus mali</name>
    <name type="common">ex Roth et al. 2021</name>
    <dbReference type="NCBI Taxonomy" id="1123961"/>
    <lineage>
        <taxon>Bacteria</taxon>
        <taxon>Bacillati</taxon>
        <taxon>Bacillota</taxon>
        <taxon>Bacilli</taxon>
        <taxon>Bacillales</taxon>
        <taxon>Alicyclobacillaceae</taxon>
        <taxon>Alicyclobacillus</taxon>
    </lineage>
</organism>
<feature type="transmembrane region" description="Helical" evidence="5">
    <location>
        <begin position="184"/>
        <end position="201"/>
    </location>
</feature>
<evidence type="ECO:0000256" key="4">
    <source>
        <dbReference type="ARBA" id="ARBA00023136"/>
    </source>
</evidence>
<name>A0ABS0F6Z1_9BACL</name>
<dbReference type="InterPro" id="IPR051533">
    <property type="entry name" value="WaaL-like"/>
</dbReference>
<dbReference type="PANTHER" id="PTHR37422">
    <property type="entry name" value="TEICHURONIC ACID BIOSYNTHESIS PROTEIN TUAE"/>
    <property type="match status" value="1"/>
</dbReference>
<comment type="caution">
    <text evidence="7">The sequence shown here is derived from an EMBL/GenBank/DDBJ whole genome shotgun (WGS) entry which is preliminary data.</text>
</comment>
<evidence type="ECO:0000256" key="5">
    <source>
        <dbReference type="SAM" id="Phobius"/>
    </source>
</evidence>
<evidence type="ECO:0000313" key="8">
    <source>
        <dbReference type="Proteomes" id="UP000642910"/>
    </source>
</evidence>
<dbReference type="RefSeq" id="WP_195868386.1">
    <property type="nucleotide sequence ID" value="NZ_JADPKZ010000048.1"/>
</dbReference>
<feature type="transmembrane region" description="Helical" evidence="5">
    <location>
        <begin position="392"/>
        <end position="410"/>
    </location>
</feature>
<keyword evidence="7" id="KW-0436">Ligase</keyword>
<dbReference type="InterPro" id="IPR007016">
    <property type="entry name" value="O-antigen_ligase-rel_domated"/>
</dbReference>
<feature type="transmembrane region" description="Helical" evidence="5">
    <location>
        <begin position="23"/>
        <end position="41"/>
    </location>
</feature>